<evidence type="ECO:0000259" key="1">
    <source>
        <dbReference type="Pfam" id="PF03061"/>
    </source>
</evidence>
<dbReference type="EMBL" id="JACBZS010000001">
    <property type="protein sequence ID" value="NYI72354.1"/>
    <property type="molecule type" value="Genomic_DNA"/>
</dbReference>
<dbReference type="InterPro" id="IPR052061">
    <property type="entry name" value="PTE-AB_protein"/>
</dbReference>
<organism evidence="2 3">
    <name type="scientific">Naumannella cuiyingiana</name>
    <dbReference type="NCBI Taxonomy" id="1347891"/>
    <lineage>
        <taxon>Bacteria</taxon>
        <taxon>Bacillati</taxon>
        <taxon>Actinomycetota</taxon>
        <taxon>Actinomycetes</taxon>
        <taxon>Propionibacteriales</taxon>
        <taxon>Propionibacteriaceae</taxon>
        <taxon>Naumannella</taxon>
    </lineage>
</organism>
<protein>
    <submittedName>
        <fullName evidence="2">Acyl-coenzyme A thioesterase PaaI-like protein</fullName>
    </submittedName>
</protein>
<dbReference type="PANTHER" id="PTHR47260:SF1">
    <property type="entry name" value="UPF0644 PROTEIN PB2B4.06"/>
    <property type="match status" value="1"/>
</dbReference>
<dbReference type="Pfam" id="PF03061">
    <property type="entry name" value="4HBT"/>
    <property type="match status" value="1"/>
</dbReference>
<sequence>MSHSSPWEPTAARLREIIDLVVRTGDDETPPPELADVLDRARELLEPYAADPQDAVRAFWQRLSGVHGQSRALIGGPANPLAPVVRWDKAEDAWVGRTTLGVGYQGPPGRVHGGMVAALLDSVLGRAQPRDGLRFTRTLTIDYLAATPLFTELVIRARPDDPGGRKVWITGEVEADGVVTATARGLWVAPRTVPADAPGDLGLELGRPGPAAST</sequence>
<gene>
    <name evidence="2" type="ORF">GGQ54_002914</name>
</gene>
<reference evidence="2 3" key="1">
    <citation type="submission" date="2020-07" db="EMBL/GenBank/DDBJ databases">
        <title>Sequencing the genomes of 1000 actinobacteria strains.</title>
        <authorList>
            <person name="Klenk H.-P."/>
        </authorList>
    </citation>
    <scope>NUCLEOTIDE SEQUENCE [LARGE SCALE GENOMIC DNA]</scope>
    <source>
        <strain evidence="2 3">DSM 103164</strain>
    </source>
</reference>
<name>A0A7Z0DBP5_9ACTN</name>
<evidence type="ECO:0000313" key="3">
    <source>
        <dbReference type="Proteomes" id="UP000527616"/>
    </source>
</evidence>
<feature type="domain" description="Thioesterase" evidence="1">
    <location>
        <begin position="109"/>
        <end position="177"/>
    </location>
</feature>
<dbReference type="Gene3D" id="3.10.129.10">
    <property type="entry name" value="Hotdog Thioesterase"/>
    <property type="match status" value="1"/>
</dbReference>
<dbReference type="SUPFAM" id="SSF54637">
    <property type="entry name" value="Thioesterase/thiol ester dehydrase-isomerase"/>
    <property type="match status" value="1"/>
</dbReference>
<dbReference type="InterPro" id="IPR006683">
    <property type="entry name" value="Thioestr_dom"/>
</dbReference>
<dbReference type="AlphaFoldDB" id="A0A7Z0DBP5"/>
<proteinExistence type="predicted"/>
<comment type="caution">
    <text evidence="2">The sequence shown here is derived from an EMBL/GenBank/DDBJ whole genome shotgun (WGS) entry which is preliminary data.</text>
</comment>
<dbReference type="CDD" id="cd03443">
    <property type="entry name" value="PaaI_thioesterase"/>
    <property type="match status" value="1"/>
</dbReference>
<evidence type="ECO:0000313" key="2">
    <source>
        <dbReference type="EMBL" id="NYI72354.1"/>
    </source>
</evidence>
<dbReference type="InterPro" id="IPR029069">
    <property type="entry name" value="HotDog_dom_sf"/>
</dbReference>
<dbReference type="Proteomes" id="UP000527616">
    <property type="component" value="Unassembled WGS sequence"/>
</dbReference>
<keyword evidence="3" id="KW-1185">Reference proteome</keyword>
<dbReference type="RefSeq" id="WP_179446030.1">
    <property type="nucleotide sequence ID" value="NZ_JACBZS010000001.1"/>
</dbReference>
<dbReference type="PANTHER" id="PTHR47260">
    <property type="entry name" value="UPF0644 PROTEIN PB2B4.06"/>
    <property type="match status" value="1"/>
</dbReference>
<accession>A0A7Z0DBP5</accession>